<dbReference type="RefSeq" id="WP_160595576.1">
    <property type="nucleotide sequence ID" value="NZ_WTYI01000001.1"/>
</dbReference>
<comment type="cofactor">
    <cofactor evidence="3">
        <name>Zn(2+)</name>
        <dbReference type="ChEBI" id="CHEBI:29105"/>
    </cofactor>
    <text evidence="3">Binds 1 zinc ion per subunit.</text>
</comment>
<accession>A0A6I4TMQ7</accession>
<feature type="binding site" evidence="3">
    <location>
        <position position="77"/>
    </location>
    <ligand>
        <name>Zn(2+)</name>
        <dbReference type="ChEBI" id="CHEBI:29105"/>
    </ligand>
</feature>
<evidence type="ECO:0000256" key="4">
    <source>
        <dbReference type="PIRSR" id="PIRSR036894-2"/>
    </source>
</evidence>
<evidence type="ECO:0000256" key="1">
    <source>
        <dbReference type="ARBA" id="ARBA00022723"/>
    </source>
</evidence>
<dbReference type="EMBL" id="WTYI01000001">
    <property type="protein sequence ID" value="MXO96480.1"/>
    <property type="molecule type" value="Genomic_DNA"/>
</dbReference>
<evidence type="ECO:0000313" key="6">
    <source>
        <dbReference type="Proteomes" id="UP000432727"/>
    </source>
</evidence>
<dbReference type="PANTHER" id="PTHR42742">
    <property type="entry name" value="TRANSCRIPTIONAL REPRESSOR MPRA"/>
    <property type="match status" value="1"/>
</dbReference>
<dbReference type="PIRSF" id="PIRSF036894">
    <property type="entry name" value="PMI_Firm_short"/>
    <property type="match status" value="1"/>
</dbReference>
<feature type="binding site" evidence="3">
    <location>
        <position position="63"/>
    </location>
    <ligand>
        <name>Zn(2+)</name>
        <dbReference type="ChEBI" id="CHEBI:29105"/>
    </ligand>
</feature>
<gene>
    <name evidence="5" type="ORF">GRI34_08645</name>
</gene>
<protein>
    <submittedName>
        <fullName evidence="5">Mannose-6-phosphate isomerase</fullName>
    </submittedName>
</protein>
<dbReference type="SUPFAM" id="SSF51182">
    <property type="entry name" value="RmlC-like cupins"/>
    <property type="match status" value="1"/>
</dbReference>
<dbReference type="InterPro" id="IPR051804">
    <property type="entry name" value="Carb_Metab_Reg_Kinase/Isom"/>
</dbReference>
<comment type="caution">
    <text evidence="5">The sequence shown here is derived from an EMBL/GenBank/DDBJ whole genome shotgun (WGS) entry which is preliminary data.</text>
</comment>
<keyword evidence="2 3" id="KW-0862">Zinc</keyword>
<dbReference type="GO" id="GO:0005975">
    <property type="term" value="P:carbohydrate metabolic process"/>
    <property type="evidence" value="ECO:0007669"/>
    <property type="project" value="InterPro"/>
</dbReference>
<organism evidence="5 6">
    <name type="scientific">Qipengyuania aquimaris</name>
    <dbReference type="NCBI Taxonomy" id="255984"/>
    <lineage>
        <taxon>Bacteria</taxon>
        <taxon>Pseudomonadati</taxon>
        <taxon>Pseudomonadota</taxon>
        <taxon>Alphaproteobacteria</taxon>
        <taxon>Sphingomonadales</taxon>
        <taxon>Erythrobacteraceae</taxon>
        <taxon>Qipengyuania</taxon>
    </lineage>
</organism>
<dbReference type="InterPro" id="IPR014710">
    <property type="entry name" value="RmlC-like_jellyroll"/>
</dbReference>
<dbReference type="GO" id="GO:0004476">
    <property type="term" value="F:mannose-6-phosphate isomerase activity"/>
    <property type="evidence" value="ECO:0007669"/>
    <property type="project" value="InterPro"/>
</dbReference>
<dbReference type="GO" id="GO:0046872">
    <property type="term" value="F:metal ion binding"/>
    <property type="evidence" value="ECO:0007669"/>
    <property type="project" value="UniProtKB-KW"/>
</dbReference>
<evidence type="ECO:0000313" key="5">
    <source>
        <dbReference type="EMBL" id="MXO96480.1"/>
    </source>
</evidence>
<dbReference type="PANTHER" id="PTHR42742:SF3">
    <property type="entry name" value="FRUCTOKINASE"/>
    <property type="match status" value="1"/>
</dbReference>
<dbReference type="Proteomes" id="UP000432727">
    <property type="component" value="Unassembled WGS sequence"/>
</dbReference>
<evidence type="ECO:0000256" key="2">
    <source>
        <dbReference type="ARBA" id="ARBA00022833"/>
    </source>
</evidence>
<name>A0A6I4TMQ7_9SPHN</name>
<feature type="binding site" evidence="3">
    <location>
        <position position="135"/>
    </location>
    <ligand>
        <name>Zn(2+)</name>
        <dbReference type="ChEBI" id="CHEBI:29105"/>
    </ligand>
</feature>
<dbReference type="InterPro" id="IPR011051">
    <property type="entry name" value="RmlC_Cupin_sf"/>
</dbReference>
<reference evidence="5 6" key="1">
    <citation type="submission" date="2019-12" db="EMBL/GenBank/DDBJ databases">
        <title>Genomic-based taxomic classification of the family Erythrobacteraceae.</title>
        <authorList>
            <person name="Xu L."/>
        </authorList>
    </citation>
    <scope>NUCLEOTIDE SEQUENCE [LARGE SCALE GENOMIC DNA]</scope>
    <source>
        <strain evidence="5 6">JCM 12189</strain>
    </source>
</reference>
<dbReference type="AlphaFoldDB" id="A0A6I4TMQ7"/>
<evidence type="ECO:0000256" key="3">
    <source>
        <dbReference type="PIRSR" id="PIRSR036894-1"/>
    </source>
</evidence>
<sequence>MSSGHLPIKTVEKVWGMDSLPAPFALDDQSTRIGEIWFEPATSMDGLLVKYLFTSEKLSVQVHPPAEASPTGRGKEECWLILDAEPGAKLAMGFVREVSGDEMRAAALDGTIEDLLHWREVSSGDFFYIPAGTVHAIGAGLTLLEVQENTDITYRLYDYGRPRELHLSEGLEVAKGLPYSNDLARTVPADRELMLVDGPRFTLAQVMGQPSQDIASRFTGTVQVMPLSGAVAIDESLVEPGQSGLADSLDDVTFDDGARVIIASAA</sequence>
<dbReference type="InterPro" id="IPR014628">
    <property type="entry name" value="Man6P_isomerase_Firm_short"/>
</dbReference>
<keyword evidence="6" id="KW-1185">Reference proteome</keyword>
<dbReference type="OrthoDB" id="9808275at2"/>
<keyword evidence="5" id="KW-0413">Isomerase</keyword>
<keyword evidence="1 3" id="KW-0479">Metal-binding</keyword>
<feature type="active site" evidence="4">
    <location>
        <position position="155"/>
    </location>
</feature>
<proteinExistence type="predicted"/>
<dbReference type="CDD" id="cd07010">
    <property type="entry name" value="cupin_PMI_type_I_N_bac"/>
    <property type="match status" value="1"/>
</dbReference>
<dbReference type="Gene3D" id="2.60.120.10">
    <property type="entry name" value="Jelly Rolls"/>
    <property type="match status" value="1"/>
</dbReference>